<reference evidence="1" key="2">
    <citation type="journal article" date="2015" name="Data Brief">
        <title>Shoot transcriptome of the giant reed, Arundo donax.</title>
        <authorList>
            <person name="Barrero R.A."/>
            <person name="Guerrero F.D."/>
            <person name="Moolhuijzen P."/>
            <person name="Goolsby J.A."/>
            <person name="Tidwell J."/>
            <person name="Bellgard S.E."/>
            <person name="Bellgard M.I."/>
        </authorList>
    </citation>
    <scope>NUCLEOTIDE SEQUENCE</scope>
    <source>
        <tissue evidence="1">Shoot tissue taken approximately 20 cm above the soil surface</tissue>
    </source>
</reference>
<reference evidence="1" key="1">
    <citation type="submission" date="2014-09" db="EMBL/GenBank/DDBJ databases">
        <authorList>
            <person name="Magalhaes I.L.F."/>
            <person name="Oliveira U."/>
            <person name="Santos F.R."/>
            <person name="Vidigal T.H.D.A."/>
            <person name="Brescovit A.D."/>
            <person name="Santos A.J."/>
        </authorList>
    </citation>
    <scope>NUCLEOTIDE SEQUENCE</scope>
    <source>
        <tissue evidence="1">Shoot tissue taken approximately 20 cm above the soil surface</tissue>
    </source>
</reference>
<sequence length="39" mass="4161">MIRTWPTPAIPPHPGPGTIPLLCRCGTDPKRATAPRNVA</sequence>
<organism evidence="1">
    <name type="scientific">Arundo donax</name>
    <name type="common">Giant reed</name>
    <name type="synonym">Donax arundinaceus</name>
    <dbReference type="NCBI Taxonomy" id="35708"/>
    <lineage>
        <taxon>Eukaryota</taxon>
        <taxon>Viridiplantae</taxon>
        <taxon>Streptophyta</taxon>
        <taxon>Embryophyta</taxon>
        <taxon>Tracheophyta</taxon>
        <taxon>Spermatophyta</taxon>
        <taxon>Magnoliopsida</taxon>
        <taxon>Liliopsida</taxon>
        <taxon>Poales</taxon>
        <taxon>Poaceae</taxon>
        <taxon>PACMAD clade</taxon>
        <taxon>Arundinoideae</taxon>
        <taxon>Arundineae</taxon>
        <taxon>Arundo</taxon>
    </lineage>
</organism>
<proteinExistence type="predicted"/>
<dbReference type="EMBL" id="GBRH01263089">
    <property type="protein sequence ID" value="JAD34806.1"/>
    <property type="molecule type" value="Transcribed_RNA"/>
</dbReference>
<evidence type="ECO:0000313" key="1">
    <source>
        <dbReference type="EMBL" id="JAD34806.1"/>
    </source>
</evidence>
<dbReference type="AlphaFoldDB" id="A0A0A8Z7M0"/>
<name>A0A0A8Z7M0_ARUDO</name>
<protein>
    <submittedName>
        <fullName evidence="1">Uncharacterized protein</fullName>
    </submittedName>
</protein>
<accession>A0A0A8Z7M0</accession>